<keyword evidence="3" id="KW-0132">Cell division</keyword>
<dbReference type="InterPro" id="IPR013762">
    <property type="entry name" value="Integrase-like_cat_sf"/>
</dbReference>
<dbReference type="EMBL" id="OJIN01000146">
    <property type="protein sequence ID" value="SPD74349.1"/>
    <property type="molecule type" value="Genomic_DNA"/>
</dbReference>
<dbReference type="Gene3D" id="1.10.150.130">
    <property type="match status" value="1"/>
</dbReference>
<evidence type="ECO:0000256" key="8">
    <source>
        <dbReference type="ARBA" id="ARBA00023306"/>
    </source>
</evidence>
<name>A0A445MY45_9BACT</name>
<dbReference type="Gene3D" id="1.10.443.10">
    <property type="entry name" value="Intergrase catalytic core"/>
    <property type="match status" value="1"/>
</dbReference>
<evidence type="ECO:0000256" key="10">
    <source>
        <dbReference type="SAM" id="MobiDB-lite"/>
    </source>
</evidence>
<proteinExistence type="predicted"/>
<keyword evidence="8" id="KW-0131">Cell cycle</keyword>
<reference evidence="13" key="1">
    <citation type="submission" date="2018-01" db="EMBL/GenBank/DDBJ databases">
        <authorList>
            <person name="Regsiter A."/>
            <person name="William W."/>
        </authorList>
    </citation>
    <scope>NUCLEOTIDE SEQUENCE</scope>
    <source>
        <strain evidence="13">TRIP AH-1</strain>
    </source>
</reference>
<evidence type="ECO:0000256" key="4">
    <source>
        <dbReference type="ARBA" id="ARBA00022829"/>
    </source>
</evidence>
<dbReference type="InterPro" id="IPR011010">
    <property type="entry name" value="DNA_brk_join_enz"/>
</dbReference>
<evidence type="ECO:0000256" key="6">
    <source>
        <dbReference type="ARBA" id="ARBA00023125"/>
    </source>
</evidence>
<evidence type="ECO:0000259" key="12">
    <source>
        <dbReference type="PROSITE" id="PS51900"/>
    </source>
</evidence>
<accession>A0A445MY45</accession>
<gene>
    <name evidence="13" type="ORF">PITCH_A230035</name>
</gene>
<dbReference type="Pfam" id="PF00589">
    <property type="entry name" value="Phage_integrase"/>
    <property type="match status" value="1"/>
</dbReference>
<dbReference type="GO" id="GO:0006310">
    <property type="term" value="P:DNA recombination"/>
    <property type="evidence" value="ECO:0007669"/>
    <property type="project" value="UniProtKB-KW"/>
</dbReference>
<organism evidence="13">
    <name type="scientific">uncultured Desulfobacterium sp</name>
    <dbReference type="NCBI Taxonomy" id="201089"/>
    <lineage>
        <taxon>Bacteria</taxon>
        <taxon>Pseudomonadati</taxon>
        <taxon>Thermodesulfobacteriota</taxon>
        <taxon>Desulfobacteria</taxon>
        <taxon>Desulfobacterales</taxon>
        <taxon>Desulfobacteriaceae</taxon>
        <taxon>Desulfobacterium</taxon>
        <taxon>environmental samples</taxon>
    </lineage>
</organism>
<evidence type="ECO:0000256" key="5">
    <source>
        <dbReference type="ARBA" id="ARBA00022908"/>
    </source>
</evidence>
<evidence type="ECO:0000256" key="3">
    <source>
        <dbReference type="ARBA" id="ARBA00022618"/>
    </source>
</evidence>
<feature type="domain" description="Core-binding (CB)" evidence="12">
    <location>
        <begin position="22"/>
        <end position="114"/>
    </location>
</feature>
<dbReference type="GO" id="GO:0051301">
    <property type="term" value="P:cell division"/>
    <property type="evidence" value="ECO:0007669"/>
    <property type="project" value="UniProtKB-KW"/>
</dbReference>
<sequence length="319" mass="35788">MTNTTASRLRLLSSPEPVPPGRGFDEAFEAFGRRLAAEGRSENTISAYLRDLSYLSEALLRKHPGIVPDEVTNAMVDEALTSPQVTTSAGGDVRSPASMHRFKAAVRSFFTWAERNGIVRENPAGSLTLRRLPRTPPKFLTETEKRRLLKELRGRASFLAIRDRVIIEVFLGTGIRLQELVDLDIEDVDLDAKHLRVLAKGSVPQVKFLKSTLRSLLRSYLAERRRRGDGECRALFLSNRGTRISPGQVANRVKYWLNKVGIDKEISPHGLRHTFATHLYAATSDLLVVKRALGHRDVSTTEIYTHLVDNALEEAIERL</sequence>
<comment type="subcellular location">
    <subcellularLocation>
        <location evidence="1">Cytoplasm</location>
    </subcellularLocation>
</comment>
<feature type="domain" description="Tyr recombinase" evidence="11">
    <location>
        <begin position="135"/>
        <end position="317"/>
    </location>
</feature>
<dbReference type="InterPro" id="IPR002104">
    <property type="entry name" value="Integrase_catalytic"/>
</dbReference>
<dbReference type="PANTHER" id="PTHR30349:SF77">
    <property type="entry name" value="TYROSINE RECOMBINASE XERC"/>
    <property type="match status" value="1"/>
</dbReference>
<dbReference type="PROSITE" id="PS51900">
    <property type="entry name" value="CB"/>
    <property type="match status" value="1"/>
</dbReference>
<feature type="region of interest" description="Disordered" evidence="10">
    <location>
        <begin position="1"/>
        <end position="20"/>
    </location>
</feature>
<evidence type="ECO:0000256" key="1">
    <source>
        <dbReference type="ARBA" id="ARBA00004496"/>
    </source>
</evidence>
<dbReference type="GO" id="GO:0007059">
    <property type="term" value="P:chromosome segregation"/>
    <property type="evidence" value="ECO:0007669"/>
    <property type="project" value="UniProtKB-KW"/>
</dbReference>
<dbReference type="InterPro" id="IPR050090">
    <property type="entry name" value="Tyrosine_recombinase_XerCD"/>
</dbReference>
<dbReference type="GO" id="GO:0015074">
    <property type="term" value="P:DNA integration"/>
    <property type="evidence" value="ECO:0007669"/>
    <property type="project" value="UniProtKB-KW"/>
</dbReference>
<dbReference type="SUPFAM" id="SSF56349">
    <property type="entry name" value="DNA breaking-rejoining enzymes"/>
    <property type="match status" value="1"/>
</dbReference>
<dbReference type="PROSITE" id="PS51898">
    <property type="entry name" value="TYR_RECOMBINASE"/>
    <property type="match status" value="1"/>
</dbReference>
<evidence type="ECO:0000256" key="2">
    <source>
        <dbReference type="ARBA" id="ARBA00022490"/>
    </source>
</evidence>
<protein>
    <submittedName>
        <fullName evidence="13">Integrase family protein</fullName>
    </submittedName>
</protein>
<keyword evidence="7" id="KW-0233">DNA recombination</keyword>
<evidence type="ECO:0000256" key="7">
    <source>
        <dbReference type="ARBA" id="ARBA00023172"/>
    </source>
</evidence>
<dbReference type="GO" id="GO:0005737">
    <property type="term" value="C:cytoplasm"/>
    <property type="evidence" value="ECO:0007669"/>
    <property type="project" value="UniProtKB-SubCell"/>
</dbReference>
<keyword evidence="4" id="KW-0159">Chromosome partition</keyword>
<dbReference type="Pfam" id="PF02899">
    <property type="entry name" value="Phage_int_SAM_1"/>
    <property type="match status" value="1"/>
</dbReference>
<evidence type="ECO:0000313" key="13">
    <source>
        <dbReference type="EMBL" id="SPD74349.1"/>
    </source>
</evidence>
<dbReference type="InterPro" id="IPR044068">
    <property type="entry name" value="CB"/>
</dbReference>
<evidence type="ECO:0000256" key="9">
    <source>
        <dbReference type="PROSITE-ProRule" id="PRU01248"/>
    </source>
</evidence>
<dbReference type="InterPro" id="IPR010998">
    <property type="entry name" value="Integrase_recombinase_N"/>
</dbReference>
<dbReference type="InterPro" id="IPR004107">
    <property type="entry name" value="Integrase_SAM-like_N"/>
</dbReference>
<dbReference type="PANTHER" id="PTHR30349">
    <property type="entry name" value="PHAGE INTEGRASE-RELATED"/>
    <property type="match status" value="1"/>
</dbReference>
<evidence type="ECO:0000259" key="11">
    <source>
        <dbReference type="PROSITE" id="PS51898"/>
    </source>
</evidence>
<keyword evidence="5" id="KW-0229">DNA integration</keyword>
<dbReference type="AlphaFoldDB" id="A0A445MY45"/>
<keyword evidence="2" id="KW-0963">Cytoplasm</keyword>
<dbReference type="GO" id="GO:0003677">
    <property type="term" value="F:DNA binding"/>
    <property type="evidence" value="ECO:0007669"/>
    <property type="project" value="UniProtKB-UniRule"/>
</dbReference>
<keyword evidence="6 9" id="KW-0238">DNA-binding</keyword>